<feature type="domain" description="Pseudouridine synthase RsuA/RluA-like" evidence="3">
    <location>
        <begin position="14"/>
        <end position="169"/>
    </location>
</feature>
<dbReference type="Pfam" id="PF00849">
    <property type="entry name" value="PseudoU_synth_2"/>
    <property type="match status" value="1"/>
</dbReference>
<evidence type="ECO:0000256" key="1">
    <source>
        <dbReference type="ARBA" id="ARBA00010876"/>
    </source>
</evidence>
<accession>A0A518K9W5</accession>
<evidence type="ECO:0000313" key="4">
    <source>
        <dbReference type="EMBL" id="QDV74573.1"/>
    </source>
</evidence>
<dbReference type="AlphaFoldDB" id="A0A518K9W5"/>
<dbReference type="InterPro" id="IPR050188">
    <property type="entry name" value="RluA_PseudoU_synthase"/>
</dbReference>
<dbReference type="GO" id="GO:0006396">
    <property type="term" value="P:RNA processing"/>
    <property type="evidence" value="ECO:0007669"/>
    <property type="project" value="UniProtKB-ARBA"/>
</dbReference>
<dbReference type="EC" id="5.4.99.28" evidence="4"/>
<gene>
    <name evidence="4" type="primary">rluA</name>
    <name evidence="4" type="ORF">Spa11_27790</name>
</gene>
<organism evidence="4 5">
    <name type="scientific">Botrimarina mediterranea</name>
    <dbReference type="NCBI Taxonomy" id="2528022"/>
    <lineage>
        <taxon>Bacteria</taxon>
        <taxon>Pseudomonadati</taxon>
        <taxon>Planctomycetota</taxon>
        <taxon>Planctomycetia</taxon>
        <taxon>Pirellulales</taxon>
        <taxon>Lacipirellulaceae</taxon>
        <taxon>Botrimarina</taxon>
    </lineage>
</organism>
<dbReference type="GO" id="GO:0001522">
    <property type="term" value="P:pseudouridine synthesis"/>
    <property type="evidence" value="ECO:0007669"/>
    <property type="project" value="InterPro"/>
</dbReference>
<dbReference type="InterPro" id="IPR020103">
    <property type="entry name" value="PsdUridine_synth_cat_dom_sf"/>
</dbReference>
<dbReference type="GO" id="GO:0003723">
    <property type="term" value="F:RNA binding"/>
    <property type="evidence" value="ECO:0007669"/>
    <property type="project" value="InterPro"/>
</dbReference>
<dbReference type="Gene3D" id="3.30.2350.10">
    <property type="entry name" value="Pseudouridine synthase"/>
    <property type="match status" value="1"/>
</dbReference>
<dbReference type="GO" id="GO:0160151">
    <property type="term" value="F:tRNA pseudouridine(32) synthase activity"/>
    <property type="evidence" value="ECO:0007669"/>
    <property type="project" value="UniProtKB-EC"/>
</dbReference>
<dbReference type="KEGG" id="bmei:Spa11_27790"/>
<keyword evidence="2 4" id="KW-0413">Isomerase</keyword>
<keyword evidence="5" id="KW-1185">Reference proteome</keyword>
<dbReference type="SUPFAM" id="SSF55120">
    <property type="entry name" value="Pseudouridine synthase"/>
    <property type="match status" value="1"/>
</dbReference>
<dbReference type="InterPro" id="IPR006145">
    <property type="entry name" value="PsdUridine_synth_RsuA/RluA"/>
</dbReference>
<name>A0A518K9W5_9BACT</name>
<dbReference type="PANTHER" id="PTHR21600">
    <property type="entry name" value="MITOCHONDRIAL RNA PSEUDOURIDINE SYNTHASE"/>
    <property type="match status" value="1"/>
</dbReference>
<dbReference type="Proteomes" id="UP000316426">
    <property type="component" value="Chromosome"/>
</dbReference>
<comment type="similarity">
    <text evidence="1">Belongs to the pseudouridine synthase RluA family.</text>
</comment>
<reference evidence="4 5" key="1">
    <citation type="submission" date="2019-02" db="EMBL/GenBank/DDBJ databases">
        <title>Deep-cultivation of Planctomycetes and their phenomic and genomic characterization uncovers novel biology.</title>
        <authorList>
            <person name="Wiegand S."/>
            <person name="Jogler M."/>
            <person name="Boedeker C."/>
            <person name="Pinto D."/>
            <person name="Vollmers J."/>
            <person name="Rivas-Marin E."/>
            <person name="Kohn T."/>
            <person name="Peeters S.H."/>
            <person name="Heuer A."/>
            <person name="Rast P."/>
            <person name="Oberbeckmann S."/>
            <person name="Bunk B."/>
            <person name="Jeske O."/>
            <person name="Meyerdierks A."/>
            <person name="Storesund J.E."/>
            <person name="Kallscheuer N."/>
            <person name="Luecker S."/>
            <person name="Lage O.M."/>
            <person name="Pohl T."/>
            <person name="Merkel B.J."/>
            <person name="Hornburger P."/>
            <person name="Mueller R.-W."/>
            <person name="Bruemmer F."/>
            <person name="Labrenz M."/>
            <person name="Spormann A.M."/>
            <person name="Op den Camp H."/>
            <person name="Overmann J."/>
            <person name="Amann R."/>
            <person name="Jetten M.S.M."/>
            <person name="Mascher T."/>
            <person name="Medema M.H."/>
            <person name="Devos D.P."/>
            <person name="Kaster A.-K."/>
            <person name="Ovreas L."/>
            <person name="Rohde M."/>
            <person name="Galperin M.Y."/>
            <person name="Jogler C."/>
        </authorList>
    </citation>
    <scope>NUCLEOTIDE SEQUENCE [LARGE SCALE GENOMIC DNA]</scope>
    <source>
        <strain evidence="4 5">Spa11</strain>
    </source>
</reference>
<dbReference type="PANTHER" id="PTHR21600:SF83">
    <property type="entry name" value="PSEUDOURIDYLATE SYNTHASE RPUSD4, MITOCHONDRIAL"/>
    <property type="match status" value="1"/>
</dbReference>
<evidence type="ECO:0000256" key="2">
    <source>
        <dbReference type="ARBA" id="ARBA00023235"/>
    </source>
</evidence>
<proteinExistence type="inferred from homology"/>
<evidence type="ECO:0000259" key="3">
    <source>
        <dbReference type="Pfam" id="PF00849"/>
    </source>
</evidence>
<dbReference type="CDD" id="cd02869">
    <property type="entry name" value="PseudoU_synth_RluA_like"/>
    <property type="match status" value="1"/>
</dbReference>
<dbReference type="EMBL" id="CP036349">
    <property type="protein sequence ID" value="QDV74573.1"/>
    <property type="molecule type" value="Genomic_DNA"/>
</dbReference>
<dbReference type="RefSeq" id="WP_145113096.1">
    <property type="nucleotide sequence ID" value="NZ_CP036349.1"/>
</dbReference>
<sequence>MPYEPLRILLEDNHLLAVAKPAGPPTQGAAAGVISVLDMAKAYVAKKYDKPGKVYLGVVSRLDAPVTGLLIFARTSKAAGRLSEAFRARQVDKVYLATVKGTPPPCPGSLVHHMVKDERTRRMVATHADTPGAQRAELSYEVLLSQKGHSLLAVRLMTGRKHQIRVQLAKIGCPILGDSKYGTTQPYEPGIALHSWRLGIEHPVRREPLELECPPPPRWGNWAPGDLAKALAGL</sequence>
<protein>
    <submittedName>
        <fullName evidence="4">Ribosomal large subunit pseudouridine synthase A</fullName>
        <ecNumber evidence="4">5.4.99.28</ecNumber>
    </submittedName>
</protein>
<evidence type="ECO:0000313" key="5">
    <source>
        <dbReference type="Proteomes" id="UP000316426"/>
    </source>
</evidence>